<dbReference type="EMBL" id="JAAIVB010000004">
    <property type="protein sequence ID" value="NEX59589.1"/>
    <property type="molecule type" value="Genomic_DNA"/>
</dbReference>
<evidence type="ECO:0000313" key="4">
    <source>
        <dbReference type="Proteomes" id="UP000482155"/>
    </source>
</evidence>
<evidence type="ECO:0000259" key="2">
    <source>
        <dbReference type="Pfam" id="PF00561"/>
    </source>
</evidence>
<dbReference type="PANTHER" id="PTHR43329">
    <property type="entry name" value="EPOXIDE HYDROLASE"/>
    <property type="match status" value="1"/>
</dbReference>
<sequence>MKIRQEIVQTRGNPAIRLHVQVMGEGSPVILLHGFPENARAWRHQLPALAAAGYAAWAPNLRGYPPSSISPRQRDYHLRHLVDDVAAVVSASGHEQAVVAGHDWGGIIAYAFAQAHPDKLSKLIILNAPHMGIYQEKVWHTSQLFRSAYVGFFQLPFLPERTLAAGDFSAVRRMFRCTSRRAAFSRADIDAYVDGLRQPGALKAALDYYRANVRPGAMDLARPARIPVPVQVIWGMRDPALGAFLLDGMERFTPRLTIHRIADAGHWVQNEAPREVNGIILDFLGRSD</sequence>
<dbReference type="PRINTS" id="PR00412">
    <property type="entry name" value="EPOXHYDRLASE"/>
</dbReference>
<dbReference type="InterPro" id="IPR029058">
    <property type="entry name" value="AB_hydrolase_fold"/>
</dbReference>
<protein>
    <submittedName>
        <fullName evidence="3">Alpha/beta fold hydrolase</fullName>
    </submittedName>
</protein>
<gene>
    <name evidence="3" type="ORF">G3574_00720</name>
</gene>
<comment type="caution">
    <text evidence="3">The sequence shown here is derived from an EMBL/GenBank/DDBJ whole genome shotgun (WGS) entry which is preliminary data.</text>
</comment>
<evidence type="ECO:0000256" key="1">
    <source>
        <dbReference type="ARBA" id="ARBA00022801"/>
    </source>
</evidence>
<dbReference type="Gene3D" id="3.40.50.1820">
    <property type="entry name" value="alpha/beta hydrolase"/>
    <property type="match status" value="1"/>
</dbReference>
<reference evidence="3 4" key="1">
    <citation type="submission" date="2020-02" db="EMBL/GenBank/DDBJ databases">
        <authorList>
            <person name="Kim M.K."/>
        </authorList>
    </citation>
    <scope>NUCLEOTIDE SEQUENCE [LARGE SCALE GENOMIC DNA]</scope>
    <source>
        <strain evidence="3 4">17J57-3</strain>
    </source>
</reference>
<dbReference type="InterPro" id="IPR000073">
    <property type="entry name" value="AB_hydrolase_1"/>
</dbReference>
<dbReference type="RefSeq" id="WP_163959892.1">
    <property type="nucleotide sequence ID" value="NZ_JAAIVB010000004.1"/>
</dbReference>
<accession>A0A6B3SPD8</accession>
<dbReference type="Proteomes" id="UP000482155">
    <property type="component" value="Unassembled WGS sequence"/>
</dbReference>
<organism evidence="3 4">
    <name type="scientific">Noviherbaspirillum galbum</name>
    <dbReference type="NCBI Taxonomy" id="2709383"/>
    <lineage>
        <taxon>Bacteria</taxon>
        <taxon>Pseudomonadati</taxon>
        <taxon>Pseudomonadota</taxon>
        <taxon>Betaproteobacteria</taxon>
        <taxon>Burkholderiales</taxon>
        <taxon>Oxalobacteraceae</taxon>
        <taxon>Noviherbaspirillum</taxon>
    </lineage>
</organism>
<feature type="domain" description="AB hydrolase-1" evidence="2">
    <location>
        <begin position="28"/>
        <end position="272"/>
    </location>
</feature>
<keyword evidence="4" id="KW-1185">Reference proteome</keyword>
<name>A0A6B3SPD8_9BURK</name>
<dbReference type="InterPro" id="IPR000639">
    <property type="entry name" value="Epox_hydrolase-like"/>
</dbReference>
<keyword evidence="1 3" id="KW-0378">Hydrolase</keyword>
<dbReference type="Pfam" id="PF00561">
    <property type="entry name" value="Abhydrolase_1"/>
    <property type="match status" value="1"/>
</dbReference>
<dbReference type="AlphaFoldDB" id="A0A6B3SPD8"/>
<proteinExistence type="predicted"/>
<dbReference type="SUPFAM" id="SSF53474">
    <property type="entry name" value="alpha/beta-Hydrolases"/>
    <property type="match status" value="1"/>
</dbReference>
<dbReference type="GO" id="GO:0016787">
    <property type="term" value="F:hydrolase activity"/>
    <property type="evidence" value="ECO:0007669"/>
    <property type="project" value="UniProtKB-KW"/>
</dbReference>
<evidence type="ECO:0000313" key="3">
    <source>
        <dbReference type="EMBL" id="NEX59589.1"/>
    </source>
</evidence>